<dbReference type="InterPro" id="IPR045886">
    <property type="entry name" value="ThiF/MoeB/HesA"/>
</dbReference>
<dbReference type="PANTHER" id="PTHR43267">
    <property type="entry name" value="TRNA THREONYLCARBAMOYLADENOSINE DEHYDRATASE"/>
    <property type="match status" value="1"/>
</dbReference>
<dbReference type="AlphaFoldDB" id="A0A317NIA7"/>
<dbReference type="GO" id="GO:0061504">
    <property type="term" value="P:cyclic threonylcarbamoyladenosine biosynthetic process"/>
    <property type="evidence" value="ECO:0007669"/>
    <property type="project" value="TreeGrafter"/>
</dbReference>
<reference evidence="2 3" key="1">
    <citation type="submission" date="2018-05" db="EMBL/GenBank/DDBJ databases">
        <title>Genomic Encyclopedia of Type Strains, Phase IV (KMG-IV): sequencing the most valuable type-strain genomes for metagenomic binning, comparative biology and taxonomic classification.</title>
        <authorList>
            <person name="Goeker M."/>
        </authorList>
    </citation>
    <scope>NUCLEOTIDE SEQUENCE [LARGE SCALE GENOMIC DNA]</scope>
    <source>
        <strain evidence="2 3">DSM 44717</strain>
    </source>
</reference>
<dbReference type="Gene3D" id="3.40.50.720">
    <property type="entry name" value="NAD(P)-binding Rossmann-like Domain"/>
    <property type="match status" value="1"/>
</dbReference>
<dbReference type="GO" id="GO:0008641">
    <property type="term" value="F:ubiquitin-like modifier activating enzyme activity"/>
    <property type="evidence" value="ECO:0007669"/>
    <property type="project" value="InterPro"/>
</dbReference>
<evidence type="ECO:0000259" key="1">
    <source>
        <dbReference type="Pfam" id="PF00899"/>
    </source>
</evidence>
<dbReference type="PANTHER" id="PTHR43267:SF3">
    <property type="entry name" value="THIF PROTEIN"/>
    <property type="match status" value="1"/>
</dbReference>
<keyword evidence="3" id="KW-1185">Reference proteome</keyword>
<feature type="domain" description="THIF-type NAD/FAD binding fold" evidence="1">
    <location>
        <begin position="120"/>
        <end position="259"/>
    </location>
</feature>
<evidence type="ECO:0000313" key="3">
    <source>
        <dbReference type="Proteomes" id="UP000246410"/>
    </source>
</evidence>
<dbReference type="EMBL" id="QGTL01000005">
    <property type="protein sequence ID" value="PWV75051.1"/>
    <property type="molecule type" value="Genomic_DNA"/>
</dbReference>
<dbReference type="InterPro" id="IPR035985">
    <property type="entry name" value="Ubiquitin-activating_enz"/>
</dbReference>
<dbReference type="SUPFAM" id="SSF69572">
    <property type="entry name" value="Activating enzymes of the ubiquitin-like proteins"/>
    <property type="match status" value="1"/>
</dbReference>
<dbReference type="Proteomes" id="UP000246410">
    <property type="component" value="Unassembled WGS sequence"/>
</dbReference>
<gene>
    <name evidence="2" type="ORF">DFR69_105117</name>
</gene>
<sequence length="390" mass="42612">MVRHRSVPRPAVLTPGPAIAPFRPTLLDASSEEGLRDLESLAASGAVRAVHDTIDEQLDELIRCADPAFAHTADTLGAWRRRICGEIPLWRWGTWVFYPWNGQLVHVLPRAAFERVRADRNRDKIDRAQQRDLRACRIGVVGLSVGNSAAVTLAMEGVGGSFRLADFDTVGLSNLNRLRAGVGDLGVPKAVLAARQMFEIDPYLDIEVFTDGLTEDSIGPFFDGVDGSGTLDLLVEECDTVWAKVAAREYARSREIPVLMDTNDRGLLDVERFDLEPRRPLFHGRAGGITASQVARMTGGEKLSLLLDVVDESRLSPVMRVAIGEIGRSLSSWPQLASGVMLGGALVADTARRILLGELIPSGRTYVDLDELIPAISLSAELERAMEEVR</sequence>
<proteinExistence type="predicted"/>
<protein>
    <submittedName>
        <fullName evidence="2">ThiF family protein</fullName>
    </submittedName>
</protein>
<dbReference type="GO" id="GO:0061503">
    <property type="term" value="F:tRNA threonylcarbamoyladenosine dehydratase"/>
    <property type="evidence" value="ECO:0007669"/>
    <property type="project" value="TreeGrafter"/>
</dbReference>
<accession>A0A317NIA7</accession>
<dbReference type="Pfam" id="PF00899">
    <property type="entry name" value="ThiF"/>
    <property type="match status" value="1"/>
</dbReference>
<dbReference type="CDD" id="cd01483">
    <property type="entry name" value="E1_enzyme_family"/>
    <property type="match status" value="1"/>
</dbReference>
<name>A0A317NIA7_9NOCA</name>
<organism evidence="2 3">
    <name type="scientific">Nocardia neocaledoniensis</name>
    <dbReference type="NCBI Taxonomy" id="236511"/>
    <lineage>
        <taxon>Bacteria</taxon>
        <taxon>Bacillati</taxon>
        <taxon>Actinomycetota</taxon>
        <taxon>Actinomycetes</taxon>
        <taxon>Mycobacteriales</taxon>
        <taxon>Nocardiaceae</taxon>
        <taxon>Nocardia</taxon>
    </lineage>
</organism>
<dbReference type="InterPro" id="IPR000594">
    <property type="entry name" value="ThiF_NAD_FAD-bd"/>
</dbReference>
<comment type="caution">
    <text evidence="2">The sequence shown here is derived from an EMBL/GenBank/DDBJ whole genome shotgun (WGS) entry which is preliminary data.</text>
</comment>
<evidence type="ECO:0000313" key="2">
    <source>
        <dbReference type="EMBL" id="PWV75051.1"/>
    </source>
</evidence>
<dbReference type="RefSeq" id="WP_208643989.1">
    <property type="nucleotide sequence ID" value="NZ_QGTL01000005.1"/>
</dbReference>